<proteinExistence type="predicted"/>
<evidence type="ECO:0000313" key="2">
    <source>
        <dbReference type="Proteomes" id="UP000001660"/>
    </source>
</evidence>
<keyword evidence="2" id="KW-1185">Reference proteome</keyword>
<protein>
    <recommendedName>
        <fullName evidence="3">Transposase</fullName>
    </recommendedName>
</protein>
<dbReference type="HOGENOM" id="CLU_2272285_0_0_0"/>
<sequence>MKAVTTSTSMAECPLRRNRHWLALAGPSGFAALVFRSHADRWRRRALFYERHRDYFPRLASGRFVERCHELETAYRGLAHVLFTLQPQIEWVPVRAVISRIK</sequence>
<organism evidence="1 2">
    <name type="scientific">Nitrospira defluvii</name>
    <dbReference type="NCBI Taxonomy" id="330214"/>
    <lineage>
        <taxon>Bacteria</taxon>
        <taxon>Pseudomonadati</taxon>
        <taxon>Nitrospirota</taxon>
        <taxon>Nitrospiria</taxon>
        <taxon>Nitrospirales</taxon>
        <taxon>Nitrospiraceae</taxon>
        <taxon>Nitrospira</taxon>
    </lineage>
</organism>
<dbReference type="EMBL" id="FP929003">
    <property type="protein sequence ID" value="CBK42306.1"/>
    <property type="molecule type" value="Genomic_DNA"/>
</dbReference>
<dbReference type="KEGG" id="nde:NIDE2600"/>
<gene>
    <name evidence="1" type="ORF">NIDE2600</name>
</gene>
<reference evidence="1 2" key="1">
    <citation type="journal article" date="2010" name="Proc. Natl. Acad. Sci. U.S.A.">
        <title>A Nitrospira metagenome illuminates the physiology and evolution of globally important nitrite-oxidizing bacteria.</title>
        <authorList>
            <person name="Lucker S."/>
            <person name="Wagner M."/>
            <person name="Maixner F."/>
            <person name="Pelletier E."/>
            <person name="Koch H."/>
            <person name="Vacherie B."/>
            <person name="Rattei T."/>
            <person name="Sinninghe Damste J."/>
            <person name="Spieck E."/>
            <person name="Le Paslier D."/>
            <person name="Daims H."/>
        </authorList>
    </citation>
    <scope>NUCLEOTIDE SEQUENCE [LARGE SCALE GENOMIC DNA]</scope>
</reference>
<evidence type="ECO:0008006" key="3">
    <source>
        <dbReference type="Google" id="ProtNLM"/>
    </source>
</evidence>
<dbReference type="Proteomes" id="UP000001660">
    <property type="component" value="Chromosome"/>
</dbReference>
<dbReference type="OrthoDB" id="9797220at2"/>
<accession>D8PGB9</accession>
<dbReference type="STRING" id="330214.NIDE2600"/>
<dbReference type="AlphaFoldDB" id="D8PGB9"/>
<evidence type="ECO:0000313" key="1">
    <source>
        <dbReference type="EMBL" id="CBK42306.1"/>
    </source>
</evidence>
<name>D8PGB9_9BACT</name>